<dbReference type="Gene3D" id="2.60.40.10">
    <property type="entry name" value="Immunoglobulins"/>
    <property type="match status" value="2"/>
</dbReference>
<dbReference type="SUPFAM" id="SSF49299">
    <property type="entry name" value="PKD domain"/>
    <property type="match status" value="1"/>
</dbReference>
<dbReference type="InterPro" id="IPR023827">
    <property type="entry name" value="Peptidase_S8_Asp-AS"/>
</dbReference>
<dbReference type="PROSITE" id="PS00136">
    <property type="entry name" value="SUBTILASE_ASP"/>
    <property type="match status" value="1"/>
</dbReference>
<feature type="chain" id="PRO_5045649039" evidence="7">
    <location>
        <begin position="30"/>
        <end position="747"/>
    </location>
</feature>
<evidence type="ECO:0000256" key="7">
    <source>
        <dbReference type="SAM" id="SignalP"/>
    </source>
</evidence>
<feature type="active site" description="Charge relay system" evidence="4">
    <location>
        <position position="444"/>
    </location>
</feature>
<evidence type="ECO:0000256" key="6">
    <source>
        <dbReference type="SAM" id="MobiDB-lite"/>
    </source>
</evidence>
<evidence type="ECO:0000259" key="8">
    <source>
        <dbReference type="PROSITE" id="PS50093"/>
    </source>
</evidence>
<dbReference type="InterPro" id="IPR000209">
    <property type="entry name" value="Peptidase_S8/S53_dom"/>
</dbReference>
<sequence>MKPALHPGRLRPALALLLCAPALLSPAQAGGGTDASLTGRLSVRRGTSADTAPARVIVQYRADSALMGGGGDATTKRVLAATGRVQPLHATTLAGRLGVGLADRHVLGARMQSLEVSDGSVDADTLARRLAAQPDVEWAVPVRRRQIASATAPNDPRYGSGLSGLTPASGQWYLRAPAWPVVSGMDAPTAWARTTGSASVVVAVLDTGVLTDHPDLAGKLVPGHDFVRASVSNDGDGADSDPTDPGDWCTSDSSASSWHGTQTASLVGARTDDGVGMAGTAPAVLVQPVRVLGQCGGYDDDIIAGMRYAGGLSTTVSNATPAKVINMSLGGTPGEVCNSAYQSAITALNAAGVSVVVAAGNEALAVGSPANCSGVIAVAALRHVGTKVGFSSLGSEVTLSAPGGNCVNETGSCLYPIITATNSGTRTAVTHTWTDGYDYAIGTSFSAPMVAGTAALMLSANPALTPAQITSLLQSTARAFPTIGAQDSTAGTCQAPGSTAQSECYCTTSTCGAGMLDTGAAVAAAVGATPTVRAVIAASSPNPTAGSTLTLSGASSSRGVSGWSWQLLAGGTGSASFTSATSAAQTTLQITQPGSFIVALTTTDGHGGTDTAQATLVSPPTVSISGASSVTVGSSVTLSATSTAYGGRSIASRSWRIASGSSRATISGTSSNAATVSATASGAISIELTVTDSEGSSSTQTFALTAGSSSGSASGGGAQGAAGGLALGLLAAWLRRQRHPRRPSADR</sequence>
<keyword evidence="10" id="KW-1185">Reference proteome</keyword>
<proteinExistence type="inferred from homology"/>
<dbReference type="Gene3D" id="3.40.50.200">
    <property type="entry name" value="Peptidase S8/S53 domain"/>
    <property type="match status" value="1"/>
</dbReference>
<feature type="domain" description="PKD" evidence="8">
    <location>
        <begin position="619"/>
        <end position="701"/>
    </location>
</feature>
<keyword evidence="3 4" id="KW-0720">Serine protease</keyword>
<protein>
    <submittedName>
        <fullName evidence="9">S8 family serine peptidase</fullName>
    </submittedName>
</protein>
<dbReference type="EMBL" id="JBBUTF010000033">
    <property type="protein sequence ID" value="MEK8028890.1"/>
    <property type="molecule type" value="Genomic_DNA"/>
</dbReference>
<dbReference type="PROSITE" id="PS00138">
    <property type="entry name" value="SUBTILASE_SER"/>
    <property type="match status" value="1"/>
</dbReference>
<reference evidence="9 10" key="1">
    <citation type="submission" date="2024-04" db="EMBL/GenBank/DDBJ databases">
        <title>Novel species of the genus Ideonella isolated from streams.</title>
        <authorList>
            <person name="Lu H."/>
        </authorList>
    </citation>
    <scope>NUCLEOTIDE SEQUENCE [LARGE SCALE GENOMIC DNA]</scope>
    <source>
        <strain evidence="9 10">BYS139W</strain>
    </source>
</reference>
<keyword evidence="7" id="KW-0732">Signal</keyword>
<feature type="signal peptide" evidence="7">
    <location>
        <begin position="1"/>
        <end position="29"/>
    </location>
</feature>
<dbReference type="InterPro" id="IPR013783">
    <property type="entry name" value="Ig-like_fold"/>
</dbReference>
<dbReference type="InterPro" id="IPR000601">
    <property type="entry name" value="PKD_dom"/>
</dbReference>
<dbReference type="InterPro" id="IPR015500">
    <property type="entry name" value="Peptidase_S8_subtilisin-rel"/>
</dbReference>
<feature type="compositionally biased region" description="Polar residues" evidence="6">
    <location>
        <begin position="250"/>
        <end position="261"/>
    </location>
</feature>
<evidence type="ECO:0000313" key="9">
    <source>
        <dbReference type="EMBL" id="MEK8028890.1"/>
    </source>
</evidence>
<dbReference type="PANTHER" id="PTHR42884:SF14">
    <property type="entry name" value="NEUROENDOCRINE CONVERTASE 1"/>
    <property type="match status" value="1"/>
</dbReference>
<dbReference type="PROSITE" id="PS50093">
    <property type="entry name" value="PKD"/>
    <property type="match status" value="1"/>
</dbReference>
<dbReference type="PRINTS" id="PR00723">
    <property type="entry name" value="SUBTILISIN"/>
</dbReference>
<dbReference type="SUPFAM" id="SSF52743">
    <property type="entry name" value="Subtilisin-like"/>
    <property type="match status" value="1"/>
</dbReference>
<evidence type="ECO:0000256" key="3">
    <source>
        <dbReference type="ARBA" id="ARBA00022825"/>
    </source>
</evidence>
<dbReference type="Pfam" id="PF00082">
    <property type="entry name" value="Peptidase_S8"/>
    <property type="match status" value="1"/>
</dbReference>
<evidence type="ECO:0000256" key="1">
    <source>
        <dbReference type="ARBA" id="ARBA00022670"/>
    </source>
</evidence>
<accession>A0ABU9BIV6</accession>
<evidence type="ECO:0000313" key="10">
    <source>
        <dbReference type="Proteomes" id="UP001368500"/>
    </source>
</evidence>
<dbReference type="PANTHER" id="PTHR42884">
    <property type="entry name" value="PROPROTEIN CONVERTASE SUBTILISIN/KEXIN-RELATED"/>
    <property type="match status" value="1"/>
</dbReference>
<gene>
    <name evidence="9" type="ORF">AACH11_23270</name>
</gene>
<name>A0ABU9BIV6_9BURK</name>
<keyword evidence="2 4" id="KW-0378">Hydrolase</keyword>
<dbReference type="PROSITE" id="PS51892">
    <property type="entry name" value="SUBTILASE"/>
    <property type="match status" value="1"/>
</dbReference>
<feature type="active site" description="Charge relay system" evidence="4">
    <location>
        <position position="259"/>
    </location>
</feature>
<organism evidence="9 10">
    <name type="scientific">Pseudaquabacterium rugosum</name>
    <dbReference type="NCBI Taxonomy" id="2984194"/>
    <lineage>
        <taxon>Bacteria</taxon>
        <taxon>Pseudomonadati</taxon>
        <taxon>Pseudomonadota</taxon>
        <taxon>Betaproteobacteria</taxon>
        <taxon>Burkholderiales</taxon>
        <taxon>Sphaerotilaceae</taxon>
        <taxon>Pseudaquabacterium</taxon>
    </lineage>
</organism>
<dbReference type="InterPro" id="IPR023828">
    <property type="entry name" value="Peptidase_S8_Ser-AS"/>
</dbReference>
<evidence type="ECO:0000256" key="5">
    <source>
        <dbReference type="RuleBase" id="RU003355"/>
    </source>
</evidence>
<feature type="active site" description="Charge relay system" evidence="4">
    <location>
        <position position="206"/>
    </location>
</feature>
<evidence type="ECO:0000256" key="4">
    <source>
        <dbReference type="PROSITE-ProRule" id="PRU01240"/>
    </source>
</evidence>
<dbReference type="Proteomes" id="UP001368500">
    <property type="component" value="Unassembled WGS sequence"/>
</dbReference>
<comment type="caution">
    <text evidence="9">The sequence shown here is derived from an EMBL/GenBank/DDBJ whole genome shotgun (WGS) entry which is preliminary data.</text>
</comment>
<evidence type="ECO:0000256" key="2">
    <source>
        <dbReference type="ARBA" id="ARBA00022801"/>
    </source>
</evidence>
<dbReference type="Pfam" id="PF22352">
    <property type="entry name" value="K319L-like_PKD"/>
    <property type="match status" value="1"/>
</dbReference>
<dbReference type="RefSeq" id="WP_341376678.1">
    <property type="nucleotide sequence ID" value="NZ_JBBUTF010000033.1"/>
</dbReference>
<keyword evidence="1 4" id="KW-0645">Protease</keyword>
<feature type="region of interest" description="Disordered" evidence="6">
    <location>
        <begin position="231"/>
        <end position="261"/>
    </location>
</feature>
<dbReference type="InterPro" id="IPR036852">
    <property type="entry name" value="Peptidase_S8/S53_dom_sf"/>
</dbReference>
<dbReference type="InterPro" id="IPR035986">
    <property type="entry name" value="PKD_dom_sf"/>
</dbReference>
<comment type="similarity">
    <text evidence="4 5">Belongs to the peptidase S8 family.</text>
</comment>